<dbReference type="AlphaFoldDB" id="A0A7J6MYV1"/>
<dbReference type="Pfam" id="PF01264">
    <property type="entry name" value="Chorismate_synt"/>
    <property type="match status" value="1"/>
</dbReference>
<proteinExistence type="inferred from homology"/>
<sequence length="1074" mass="117374">MSIFGHTFRVSTWGESHGLTVGCVVDGVPPGLELTEEDIQPQLDRRRPGQSTLTTARSEADEVTIMSGTENGITLGTPVAMMVKNKDQRKFDYANTTLIPRPGHADYTYQVKYGIKASSGGGRASARETIGRVAAGALAEKYLLKEFGCTVVAWVESIMDIRIPEDVRNGFKSKPPTRQEVDELGVIRQAKLEGGDEVYLIDSAGTVYDGTTGLPTATEVAVDKLSVTNTHYIRCPHGPTAARMAARLMQVKSANDSCGGAIACCISNCPVGLGEPCMDKFEAELAKGMMSLPATKGFEIGSGFEGCRTLRGSQNNDPFASGVDKDGLLHTRSNNHGGTLGGITSGMPVYFRVCIKAASSIGLEQSTADFDGHTQTLAVKGRHDPCVLPRAPPLIEGMGAMVTMDMILYYADLTYRYFFSDALKRSREDGVVGLCPFTMANLTDKGAAGAHGGNPQFLISQIVRDRVYSLRYWKEECFGLNAETILDKAAELNTWTYLQPVWSLSELHLIDTVGAPSAVTCHIQRQPEDHVISTTSMLIWRVTGRPGPEGSRHAQLQRLPHAKGPWVNDDKLEASKIVNDDLKAIAEDGYSASQFKRLIYSDALSDARTFFDNGHGESKSRMQSLEWQEAGSLNVTHFAAAATQLLSVFTIRVEAICGVAGPYVGTVYGPLQRPSPFLCLLVKLLQIAPDKEIIKSFIDLSAGDDAGELRYLRALACTYIRYIGRPEEVYNWLEPVLWDYRQIVVRKLDGSFEISNLDTWVNTLLMEDEIITLGLPKLPQRHVLEEREALKPFNWPPEVIEGLKEEPADEPTEVNQASEALLSAEANNGTSGGAEPSGKAQDQSRSNSRDREHKHRHHHHRHRHGEKKSKSSKDSEEQQEIDEANALRAKLGLKPLRISEVIATQGIQAYDIITVPSLLEVDRTSMRKIQDYLLEQVADQLKPFVIESNILYSPVKVTTPLVAVDHDAPAKIRPASAGASKSITQPVTMTISLRSAKTASKDRENGERAVYRMISKIMTTGTGLQPLSSGKSGAVMYFDTRRAGGRGRGSSDGADTDYQAEEDGGGNSSRMPVP</sequence>
<evidence type="ECO:0000256" key="12">
    <source>
        <dbReference type="ARBA" id="ARBA00023242"/>
    </source>
</evidence>
<comment type="subcellular location">
    <subcellularLocation>
        <location evidence="1">Nucleus</location>
    </subcellularLocation>
</comment>
<evidence type="ECO:0000256" key="10">
    <source>
        <dbReference type="ARBA" id="ARBA00023187"/>
    </source>
</evidence>
<dbReference type="PROSITE" id="PS00788">
    <property type="entry name" value="CHORISMATE_SYNTHASE_2"/>
    <property type="match status" value="1"/>
</dbReference>
<evidence type="ECO:0000313" key="15">
    <source>
        <dbReference type="EMBL" id="KAF4676775.1"/>
    </source>
</evidence>
<dbReference type="PROSITE" id="PS00787">
    <property type="entry name" value="CHORISMATE_SYNTHASE_1"/>
    <property type="match status" value="1"/>
</dbReference>
<dbReference type="PANTHER" id="PTHR21085">
    <property type="entry name" value="CHORISMATE SYNTHASE"/>
    <property type="match status" value="1"/>
</dbReference>
<keyword evidence="16" id="KW-1185">Reference proteome</keyword>
<evidence type="ECO:0000256" key="2">
    <source>
        <dbReference type="ARBA" id="ARBA00005044"/>
    </source>
</evidence>
<dbReference type="PANTHER" id="PTHR21085:SF0">
    <property type="entry name" value="CHORISMATE SYNTHASE"/>
    <property type="match status" value="1"/>
</dbReference>
<dbReference type="GO" id="GO:0009423">
    <property type="term" value="P:chorismate biosynthetic process"/>
    <property type="evidence" value="ECO:0007669"/>
    <property type="project" value="UniProtKB-UniPathway"/>
</dbReference>
<feature type="non-terminal residue" evidence="15">
    <location>
        <position position="1"/>
    </location>
</feature>
<keyword evidence="9 13" id="KW-0057">Aromatic amino acid biosynthesis</keyword>
<dbReference type="GO" id="GO:0009073">
    <property type="term" value="P:aromatic amino acid family biosynthetic process"/>
    <property type="evidence" value="ECO:0007669"/>
    <property type="project" value="UniProtKB-KW"/>
</dbReference>
<comment type="caution">
    <text evidence="15">The sequence shown here is derived from an EMBL/GenBank/DDBJ whole genome shotgun (WGS) entry which is preliminary data.</text>
</comment>
<dbReference type="InterPro" id="IPR005037">
    <property type="entry name" value="PRP38"/>
</dbReference>
<comment type="similarity">
    <text evidence="3">Belongs to the PRP38 family.</text>
</comment>
<keyword evidence="6 13" id="KW-0028">Amino-acid biosynthesis</keyword>
<dbReference type="GO" id="GO:0005681">
    <property type="term" value="C:spliceosomal complex"/>
    <property type="evidence" value="ECO:0007669"/>
    <property type="project" value="UniProtKB-KW"/>
</dbReference>
<name>A0A7J6MYV1_PERCH</name>
<dbReference type="GO" id="GO:0006397">
    <property type="term" value="P:mRNA processing"/>
    <property type="evidence" value="ECO:0007669"/>
    <property type="project" value="UniProtKB-KW"/>
</dbReference>
<dbReference type="GO" id="GO:0004107">
    <property type="term" value="F:chorismate synthase activity"/>
    <property type="evidence" value="ECO:0007669"/>
    <property type="project" value="UniProtKB-EC"/>
</dbReference>
<keyword evidence="11 13" id="KW-0456">Lyase</keyword>
<dbReference type="NCBIfam" id="TIGR00033">
    <property type="entry name" value="aroC"/>
    <property type="match status" value="1"/>
</dbReference>
<dbReference type="InterPro" id="IPR035904">
    <property type="entry name" value="Chorismate_synth_AroC_sf"/>
</dbReference>
<evidence type="ECO:0000256" key="6">
    <source>
        <dbReference type="ARBA" id="ARBA00022605"/>
    </source>
</evidence>
<evidence type="ECO:0000256" key="8">
    <source>
        <dbReference type="ARBA" id="ARBA00022728"/>
    </source>
</evidence>
<dbReference type="EMBL" id="JAAPAO010000028">
    <property type="protein sequence ID" value="KAF4676775.1"/>
    <property type="molecule type" value="Genomic_DNA"/>
</dbReference>
<dbReference type="InterPro" id="IPR000453">
    <property type="entry name" value="Chorismate_synth"/>
</dbReference>
<dbReference type="Pfam" id="PF03371">
    <property type="entry name" value="PRP38"/>
    <property type="match status" value="2"/>
</dbReference>
<keyword evidence="7" id="KW-0507">mRNA processing</keyword>
<evidence type="ECO:0000256" key="14">
    <source>
        <dbReference type="SAM" id="MobiDB-lite"/>
    </source>
</evidence>
<dbReference type="PROSITE" id="PS00789">
    <property type="entry name" value="CHORISMATE_SYNTHASE_3"/>
    <property type="match status" value="1"/>
</dbReference>
<evidence type="ECO:0000256" key="1">
    <source>
        <dbReference type="ARBA" id="ARBA00004123"/>
    </source>
</evidence>
<evidence type="ECO:0000256" key="4">
    <source>
        <dbReference type="ARBA" id="ARBA00008014"/>
    </source>
</evidence>
<protein>
    <recommendedName>
        <fullName evidence="5 13">Chorismate synthase</fullName>
        <ecNumber evidence="5 13">4.2.3.5</ecNumber>
    </recommendedName>
</protein>
<organism evidence="15 16">
    <name type="scientific">Perkinsus chesapeaki</name>
    <name type="common">Clam parasite</name>
    <name type="synonym">Perkinsus andrewsi</name>
    <dbReference type="NCBI Taxonomy" id="330153"/>
    <lineage>
        <taxon>Eukaryota</taxon>
        <taxon>Sar</taxon>
        <taxon>Alveolata</taxon>
        <taxon>Perkinsozoa</taxon>
        <taxon>Perkinsea</taxon>
        <taxon>Perkinsida</taxon>
        <taxon>Perkinsidae</taxon>
        <taxon>Perkinsus</taxon>
    </lineage>
</organism>
<dbReference type="GO" id="GO:0008380">
    <property type="term" value="P:RNA splicing"/>
    <property type="evidence" value="ECO:0007669"/>
    <property type="project" value="UniProtKB-KW"/>
</dbReference>
<gene>
    <name evidence="15" type="ORF">FOL47_004946</name>
</gene>
<dbReference type="InterPro" id="IPR020541">
    <property type="entry name" value="Chorismate_synthase_CS"/>
</dbReference>
<comment type="cofactor">
    <cofactor evidence="13">
        <name>FMNH2</name>
        <dbReference type="ChEBI" id="CHEBI:57618"/>
    </cofactor>
    <text evidence="13">Reduced FMN (FMNH(2)).</text>
</comment>
<dbReference type="GO" id="GO:0008652">
    <property type="term" value="P:amino acid biosynthetic process"/>
    <property type="evidence" value="ECO:0007669"/>
    <property type="project" value="UniProtKB-KW"/>
</dbReference>
<evidence type="ECO:0000313" key="16">
    <source>
        <dbReference type="Proteomes" id="UP000591131"/>
    </source>
</evidence>
<feature type="compositionally biased region" description="Acidic residues" evidence="14">
    <location>
        <begin position="1054"/>
        <end position="1064"/>
    </location>
</feature>
<evidence type="ECO:0000256" key="3">
    <source>
        <dbReference type="ARBA" id="ARBA00006164"/>
    </source>
</evidence>
<evidence type="ECO:0000256" key="5">
    <source>
        <dbReference type="ARBA" id="ARBA00013036"/>
    </source>
</evidence>
<reference evidence="15 16" key="1">
    <citation type="submission" date="2020-04" db="EMBL/GenBank/DDBJ databases">
        <title>Perkinsus chesapeaki whole genome sequence.</title>
        <authorList>
            <person name="Bogema D.R."/>
        </authorList>
    </citation>
    <scope>NUCLEOTIDE SEQUENCE [LARGE SCALE GENOMIC DNA]</scope>
    <source>
        <strain evidence="15">ATCC PRA-425</strain>
    </source>
</reference>
<dbReference type="GO" id="GO:0010181">
    <property type="term" value="F:FMN binding"/>
    <property type="evidence" value="ECO:0007669"/>
    <property type="project" value="TreeGrafter"/>
</dbReference>
<dbReference type="Gene3D" id="3.60.150.10">
    <property type="entry name" value="Chorismate synthase AroC"/>
    <property type="match status" value="2"/>
</dbReference>
<dbReference type="CDD" id="cd07304">
    <property type="entry name" value="Chorismate_synthase"/>
    <property type="match status" value="1"/>
</dbReference>
<dbReference type="HAMAP" id="MF_00300">
    <property type="entry name" value="Chorismate_synth"/>
    <property type="match status" value="1"/>
</dbReference>
<dbReference type="EC" id="4.2.3.5" evidence="5 13"/>
<evidence type="ECO:0000256" key="9">
    <source>
        <dbReference type="ARBA" id="ARBA00023141"/>
    </source>
</evidence>
<dbReference type="UniPathway" id="UPA00053">
    <property type="reaction ID" value="UER00090"/>
</dbReference>
<comment type="pathway">
    <text evidence="2 13">Metabolic intermediate biosynthesis; chorismate biosynthesis; chorismate from D-erythrose 4-phosphate and phosphoenolpyruvate: step 7/7.</text>
</comment>
<evidence type="ECO:0000256" key="7">
    <source>
        <dbReference type="ARBA" id="ARBA00022664"/>
    </source>
</evidence>
<dbReference type="SUPFAM" id="SSF103263">
    <property type="entry name" value="Chorismate synthase, AroC"/>
    <property type="match status" value="1"/>
</dbReference>
<dbReference type="GO" id="GO:0005829">
    <property type="term" value="C:cytosol"/>
    <property type="evidence" value="ECO:0007669"/>
    <property type="project" value="TreeGrafter"/>
</dbReference>
<accession>A0A7J6MYV1</accession>
<keyword evidence="10" id="KW-0508">mRNA splicing</keyword>
<keyword evidence="12" id="KW-0539">Nucleus</keyword>
<evidence type="ECO:0000256" key="13">
    <source>
        <dbReference type="RuleBase" id="RU000605"/>
    </source>
</evidence>
<evidence type="ECO:0000256" key="11">
    <source>
        <dbReference type="ARBA" id="ARBA00023239"/>
    </source>
</evidence>
<keyword evidence="8" id="KW-0747">Spliceosome</keyword>
<dbReference type="OrthoDB" id="1721239at2759"/>
<comment type="similarity">
    <text evidence="4 13">Belongs to the chorismate synthase family.</text>
</comment>
<feature type="region of interest" description="Disordered" evidence="14">
    <location>
        <begin position="1041"/>
        <end position="1074"/>
    </location>
</feature>
<feature type="compositionally biased region" description="Basic residues" evidence="14">
    <location>
        <begin position="852"/>
        <end position="867"/>
    </location>
</feature>
<comment type="catalytic activity">
    <reaction evidence="13">
        <text>5-O-(1-carboxyvinyl)-3-phosphoshikimate = chorismate + phosphate</text>
        <dbReference type="Rhea" id="RHEA:21020"/>
        <dbReference type="ChEBI" id="CHEBI:29748"/>
        <dbReference type="ChEBI" id="CHEBI:43474"/>
        <dbReference type="ChEBI" id="CHEBI:57701"/>
        <dbReference type="EC" id="4.2.3.5"/>
    </reaction>
</comment>
<dbReference type="Proteomes" id="UP000591131">
    <property type="component" value="Unassembled WGS sequence"/>
</dbReference>
<feature type="region of interest" description="Disordered" evidence="14">
    <location>
        <begin position="826"/>
        <end position="881"/>
    </location>
</feature>